<sequence length="986" mass="102149">MGPGAKQRDISSFFSVKPKPEGGAAGAQPKDAAKEAKRAAAAPEARKDTEAGGGDGRRLKRLKRAGADAAPAPADAAGQEEGLEDAMEEEGAPRGGEQQQQQQGSEQQQSKDAQSKGEQQQQAGAEGQQQQQQQQKEGEGTAAEEAPQQPPPAPSPGKVSRSEASQAFGKLFAKAKAGAPAGGKAKAAASPAGGAKGKAGGGGKAAGAPSPKAAEQQQPSPKQQRQEGEEERKEAEGEEGEKKGAAAAAPPAAASAKAARASASAAADAVGSGSGSDDEVEEEVEEEGEESSGPGEDEEGAGGASGSASAGAGAAAKKAAAKKATKKAPKGSKVASAVDGVGSGAIEAAARYATVDVDKLVTWPAGAPVPYGHLTATFEAIAGTTKRLEIIAALTGCFRAILARSPSDLLPAVYLCSNRVGPPHEGLELGVGDAILIRALAENTGRKEAALKKEYEEAGDLGAVAAASRSAQRLLFKPKPLTLAAVFAGFREIATAAGAKSQERKRGLIGKLLVSSQGEEPGYIIRSLQGKLRIGLAEQSLLAALAHAASLHKEGAGGGTLALAERLAAAEAAVKQVYSECPSFDRLVPALVDHPLGELEGRVTFTPGVPVKPMLAKATNGVAEVLEKFSGCEFTCEYKYDGERCQIHVQQGGKVVALYSRNAEDQTPKFPDVVSRLPGWLAEGVDSVVIDGEVVAYDPATKTIKPFQILSTRARKDVELSDIKVSVAVFAFDCLYLNGRSLLHAPLSERRAALYGAVKAKEGEVGFATAKTSRDVEELAAFLNEAVAASTEGLIVKTMHDVYQPSRRSNHWLKLKKDYLDGCGDTFDVVPIGAYYGKGKRSGVYGAYLLAVYDPDSEGYQTISKLGTGFSEEQLGALAEALRPHALAGPRPYYQFGEGQAPDVWLDPVAVWEVKAADLSVSPVHQAARGLVEPGKGISIRFPRLLRVREDKSPEDATTAAQVADMYRAQAVVAAQRGPAGDGDDD</sequence>
<dbReference type="PANTHER" id="PTHR45674">
    <property type="entry name" value="DNA LIGASE 1/3 FAMILY MEMBER"/>
    <property type="match status" value="1"/>
</dbReference>
<evidence type="ECO:0000256" key="6">
    <source>
        <dbReference type="ARBA" id="ARBA00022741"/>
    </source>
</evidence>
<comment type="subcellular location">
    <subcellularLocation>
        <location evidence="1">Nucleus</location>
    </subcellularLocation>
</comment>
<keyword evidence="4" id="KW-0132">Cell division</keyword>
<evidence type="ECO:0000256" key="8">
    <source>
        <dbReference type="ARBA" id="ARBA00022840"/>
    </source>
</evidence>
<evidence type="ECO:0000256" key="5">
    <source>
        <dbReference type="ARBA" id="ARBA00022705"/>
    </source>
</evidence>
<dbReference type="GO" id="GO:0006273">
    <property type="term" value="P:lagging strand elongation"/>
    <property type="evidence" value="ECO:0007669"/>
    <property type="project" value="TreeGrafter"/>
</dbReference>
<dbReference type="AlphaFoldDB" id="A0A2V0P9F4"/>
<dbReference type="GO" id="GO:0003910">
    <property type="term" value="F:DNA ligase (ATP) activity"/>
    <property type="evidence" value="ECO:0007669"/>
    <property type="project" value="UniProtKB-EC"/>
</dbReference>
<feature type="compositionally biased region" description="Basic and acidic residues" evidence="16">
    <location>
        <begin position="31"/>
        <end position="50"/>
    </location>
</feature>
<evidence type="ECO:0000256" key="9">
    <source>
        <dbReference type="ARBA" id="ARBA00023172"/>
    </source>
</evidence>
<evidence type="ECO:0000256" key="16">
    <source>
        <dbReference type="SAM" id="MobiDB-lite"/>
    </source>
</evidence>
<protein>
    <recommendedName>
        <fullName evidence="14">DNA ligase</fullName>
        <ecNumber evidence="14">6.5.1.1</ecNumber>
    </recommendedName>
</protein>
<keyword evidence="19" id="KW-1185">Reference proteome</keyword>
<gene>
    <name evidence="18" type="ORF">Rsub_09830</name>
</gene>
<feature type="compositionally biased region" description="Gly residues" evidence="16">
    <location>
        <begin position="194"/>
        <end position="205"/>
    </location>
</feature>
<feature type="compositionally biased region" description="Low complexity" evidence="16">
    <location>
        <begin position="245"/>
        <end position="271"/>
    </location>
</feature>
<dbReference type="InterPro" id="IPR050191">
    <property type="entry name" value="ATP-dep_DNA_ligase"/>
</dbReference>
<keyword evidence="11" id="KW-0539">Nucleus</keyword>
<dbReference type="EC" id="6.5.1.1" evidence="14"/>
<dbReference type="FunFam" id="3.30.470.30:FF:000002">
    <property type="entry name" value="DNA ligase"/>
    <property type="match status" value="1"/>
</dbReference>
<dbReference type="OrthoDB" id="206088at2759"/>
<dbReference type="CDD" id="cd07900">
    <property type="entry name" value="Adenylation_DNA_ligase_I_Euk"/>
    <property type="match status" value="1"/>
</dbReference>
<evidence type="ECO:0000256" key="13">
    <source>
        <dbReference type="ARBA" id="ARBA00034003"/>
    </source>
</evidence>
<comment type="similarity">
    <text evidence="2 15">Belongs to the ATP-dependent DNA ligase family.</text>
</comment>
<name>A0A2V0P9F4_9CHLO</name>
<dbReference type="CDD" id="cd07969">
    <property type="entry name" value="OBF_DNA_ligase_I"/>
    <property type="match status" value="1"/>
</dbReference>
<feature type="compositionally biased region" description="Low complexity" evidence="16">
    <location>
        <begin position="174"/>
        <end position="193"/>
    </location>
</feature>
<dbReference type="GO" id="GO:0006281">
    <property type="term" value="P:DNA repair"/>
    <property type="evidence" value="ECO:0007669"/>
    <property type="project" value="UniProtKB-KW"/>
</dbReference>
<comment type="catalytic activity">
    <reaction evidence="13 14">
        <text>ATP + (deoxyribonucleotide)n-3'-hydroxyl + 5'-phospho-(deoxyribonucleotide)m = (deoxyribonucleotide)n+m + AMP + diphosphate.</text>
        <dbReference type="EC" id="6.5.1.1"/>
    </reaction>
</comment>
<evidence type="ECO:0000256" key="2">
    <source>
        <dbReference type="ARBA" id="ARBA00007572"/>
    </source>
</evidence>
<dbReference type="EMBL" id="BDRX01000081">
    <property type="protein sequence ID" value="GBF96488.1"/>
    <property type="molecule type" value="Genomic_DNA"/>
</dbReference>
<dbReference type="STRING" id="307507.A0A2V0P9F4"/>
<dbReference type="PROSITE" id="PS50160">
    <property type="entry name" value="DNA_LIGASE_A3"/>
    <property type="match status" value="1"/>
</dbReference>
<dbReference type="InterPro" id="IPR016059">
    <property type="entry name" value="DNA_ligase_ATP-dep_CS"/>
</dbReference>
<dbReference type="Gene3D" id="3.30.470.30">
    <property type="entry name" value="DNA ligase/mRNA capping enzyme"/>
    <property type="match status" value="1"/>
</dbReference>
<keyword evidence="8 14" id="KW-0067">ATP-binding</keyword>
<dbReference type="SUPFAM" id="SSF50249">
    <property type="entry name" value="Nucleic acid-binding proteins"/>
    <property type="match status" value="1"/>
</dbReference>
<accession>A0A2V0P9F4</accession>
<feature type="domain" description="ATP-dependent DNA ligase family profile" evidence="17">
    <location>
        <begin position="720"/>
        <end position="854"/>
    </location>
</feature>
<dbReference type="InParanoid" id="A0A2V0P9F4"/>
<keyword evidence="6 14" id="KW-0547">Nucleotide-binding</keyword>
<evidence type="ECO:0000256" key="11">
    <source>
        <dbReference type="ARBA" id="ARBA00023242"/>
    </source>
</evidence>
<evidence type="ECO:0000256" key="12">
    <source>
        <dbReference type="ARBA" id="ARBA00023306"/>
    </source>
</evidence>
<evidence type="ECO:0000259" key="17">
    <source>
        <dbReference type="PROSITE" id="PS50160"/>
    </source>
</evidence>
<feature type="compositionally biased region" description="Acidic residues" evidence="16">
    <location>
        <begin position="81"/>
        <end position="90"/>
    </location>
</feature>
<dbReference type="Pfam" id="PF01068">
    <property type="entry name" value="DNA_ligase_A_M"/>
    <property type="match status" value="1"/>
</dbReference>
<dbReference type="InterPro" id="IPR012340">
    <property type="entry name" value="NA-bd_OB-fold"/>
</dbReference>
<dbReference type="InterPro" id="IPR012308">
    <property type="entry name" value="DNA_ligase_ATP-dep_N"/>
</dbReference>
<feature type="compositionally biased region" description="Low complexity" evidence="16">
    <location>
        <begin position="206"/>
        <end position="223"/>
    </location>
</feature>
<dbReference type="GO" id="GO:0005634">
    <property type="term" value="C:nucleus"/>
    <property type="evidence" value="ECO:0007669"/>
    <property type="project" value="UniProtKB-SubCell"/>
</dbReference>
<dbReference type="SUPFAM" id="SSF117018">
    <property type="entry name" value="ATP-dependent DNA ligase DNA-binding domain"/>
    <property type="match status" value="1"/>
</dbReference>
<dbReference type="InterPro" id="IPR012309">
    <property type="entry name" value="DNA_ligase_ATP-dep_C"/>
</dbReference>
<dbReference type="FunFam" id="2.40.50.140:FF:000062">
    <property type="entry name" value="DNA ligase"/>
    <property type="match status" value="1"/>
</dbReference>
<dbReference type="Gene3D" id="2.40.50.140">
    <property type="entry name" value="Nucleic acid-binding proteins"/>
    <property type="match status" value="1"/>
</dbReference>
<keyword evidence="3 14" id="KW-0436">Ligase</keyword>
<dbReference type="Gene3D" id="3.30.1490.70">
    <property type="match status" value="1"/>
</dbReference>
<keyword evidence="12" id="KW-0131">Cell cycle</keyword>
<dbReference type="GO" id="GO:0051301">
    <property type="term" value="P:cell division"/>
    <property type="evidence" value="ECO:0007669"/>
    <property type="project" value="UniProtKB-KW"/>
</dbReference>
<dbReference type="PROSITE" id="PS00333">
    <property type="entry name" value="DNA_LIGASE_A2"/>
    <property type="match status" value="1"/>
</dbReference>
<dbReference type="GO" id="GO:0003677">
    <property type="term" value="F:DNA binding"/>
    <property type="evidence" value="ECO:0007669"/>
    <property type="project" value="InterPro"/>
</dbReference>
<dbReference type="SUPFAM" id="SSF56091">
    <property type="entry name" value="DNA ligase/mRNA capping enzyme, catalytic domain"/>
    <property type="match status" value="1"/>
</dbReference>
<keyword evidence="9 14" id="KW-0233">DNA recombination</keyword>
<dbReference type="Pfam" id="PF04679">
    <property type="entry name" value="DNA_ligase_A_C"/>
    <property type="match status" value="1"/>
</dbReference>
<feature type="compositionally biased region" description="Acidic residues" evidence="16">
    <location>
        <begin position="276"/>
        <end position="300"/>
    </location>
</feature>
<dbReference type="InterPro" id="IPR036599">
    <property type="entry name" value="DNA_ligase_N_sf"/>
</dbReference>
<evidence type="ECO:0000313" key="18">
    <source>
        <dbReference type="EMBL" id="GBF96488.1"/>
    </source>
</evidence>
<dbReference type="GO" id="GO:0006310">
    <property type="term" value="P:DNA recombination"/>
    <property type="evidence" value="ECO:0007669"/>
    <property type="project" value="UniProtKB-KW"/>
</dbReference>
<feature type="region of interest" description="Disordered" evidence="16">
    <location>
        <begin position="1"/>
        <end position="310"/>
    </location>
</feature>
<evidence type="ECO:0000256" key="14">
    <source>
        <dbReference type="RuleBase" id="RU000617"/>
    </source>
</evidence>
<feature type="compositionally biased region" description="Low complexity" evidence="16">
    <location>
        <begin position="95"/>
        <end position="147"/>
    </location>
</feature>
<keyword evidence="10 14" id="KW-0234">DNA repair</keyword>
<dbReference type="InterPro" id="IPR000977">
    <property type="entry name" value="DNA_ligase_ATP-dep"/>
</dbReference>
<evidence type="ECO:0000256" key="3">
    <source>
        <dbReference type="ARBA" id="ARBA00022598"/>
    </source>
</evidence>
<reference evidence="18 19" key="1">
    <citation type="journal article" date="2018" name="Sci. Rep.">
        <title>Raphidocelis subcapitata (=Pseudokirchneriella subcapitata) provides an insight into genome evolution and environmental adaptations in the Sphaeropleales.</title>
        <authorList>
            <person name="Suzuki S."/>
            <person name="Yamaguchi H."/>
            <person name="Nakajima N."/>
            <person name="Kawachi M."/>
        </authorList>
    </citation>
    <scope>NUCLEOTIDE SEQUENCE [LARGE SCALE GENOMIC DNA]</scope>
    <source>
        <strain evidence="18 19">NIES-35</strain>
    </source>
</reference>
<organism evidence="18 19">
    <name type="scientific">Raphidocelis subcapitata</name>
    <dbReference type="NCBI Taxonomy" id="307507"/>
    <lineage>
        <taxon>Eukaryota</taxon>
        <taxon>Viridiplantae</taxon>
        <taxon>Chlorophyta</taxon>
        <taxon>core chlorophytes</taxon>
        <taxon>Chlorophyceae</taxon>
        <taxon>CS clade</taxon>
        <taxon>Sphaeropleales</taxon>
        <taxon>Selenastraceae</taxon>
        <taxon>Raphidocelis</taxon>
    </lineage>
</organism>
<dbReference type="PROSITE" id="PS00697">
    <property type="entry name" value="DNA_LIGASE_A1"/>
    <property type="match status" value="1"/>
</dbReference>
<dbReference type="InterPro" id="IPR012310">
    <property type="entry name" value="DNA_ligase_ATP-dep_cent"/>
</dbReference>
<dbReference type="Gene3D" id="1.10.3260.10">
    <property type="entry name" value="DNA ligase, ATP-dependent, N-terminal domain"/>
    <property type="match status" value="1"/>
</dbReference>
<proteinExistence type="inferred from homology"/>
<dbReference type="NCBIfam" id="TIGR00574">
    <property type="entry name" value="dnl1"/>
    <property type="match status" value="1"/>
</dbReference>
<dbReference type="PANTHER" id="PTHR45674:SF4">
    <property type="entry name" value="DNA LIGASE 1"/>
    <property type="match status" value="1"/>
</dbReference>
<keyword evidence="7 14" id="KW-0227">DNA damage</keyword>
<evidence type="ECO:0000256" key="15">
    <source>
        <dbReference type="RuleBase" id="RU004196"/>
    </source>
</evidence>
<evidence type="ECO:0000256" key="4">
    <source>
        <dbReference type="ARBA" id="ARBA00022618"/>
    </source>
</evidence>
<dbReference type="FunCoup" id="A0A2V0P9F4">
    <property type="interactions" value="1559"/>
</dbReference>
<evidence type="ECO:0000256" key="10">
    <source>
        <dbReference type="ARBA" id="ARBA00023204"/>
    </source>
</evidence>
<evidence type="ECO:0000313" key="19">
    <source>
        <dbReference type="Proteomes" id="UP000247498"/>
    </source>
</evidence>
<dbReference type="FunFam" id="1.10.3260.10:FF:000001">
    <property type="entry name" value="DNA ligase"/>
    <property type="match status" value="1"/>
</dbReference>
<dbReference type="GO" id="GO:0071897">
    <property type="term" value="P:DNA biosynthetic process"/>
    <property type="evidence" value="ECO:0007669"/>
    <property type="project" value="InterPro"/>
</dbReference>
<evidence type="ECO:0000256" key="7">
    <source>
        <dbReference type="ARBA" id="ARBA00022763"/>
    </source>
</evidence>
<dbReference type="Proteomes" id="UP000247498">
    <property type="component" value="Unassembled WGS sequence"/>
</dbReference>
<keyword evidence="5" id="KW-0235">DNA replication</keyword>
<feature type="compositionally biased region" description="Basic and acidic residues" evidence="16">
    <location>
        <begin position="224"/>
        <end position="244"/>
    </location>
</feature>
<dbReference type="GO" id="GO:0005524">
    <property type="term" value="F:ATP binding"/>
    <property type="evidence" value="ECO:0007669"/>
    <property type="project" value="UniProtKB-KW"/>
</dbReference>
<dbReference type="GO" id="GO:0005739">
    <property type="term" value="C:mitochondrion"/>
    <property type="evidence" value="ECO:0007669"/>
    <property type="project" value="TreeGrafter"/>
</dbReference>
<dbReference type="Pfam" id="PF04675">
    <property type="entry name" value="DNA_ligase_A_N"/>
    <property type="match status" value="1"/>
</dbReference>
<evidence type="ECO:0000256" key="1">
    <source>
        <dbReference type="ARBA" id="ARBA00004123"/>
    </source>
</evidence>
<feature type="compositionally biased region" description="Low complexity" evidence="16">
    <location>
        <begin position="67"/>
        <end position="80"/>
    </location>
</feature>
<comment type="caution">
    <text evidence="18">The sequence shown here is derived from an EMBL/GenBank/DDBJ whole genome shotgun (WGS) entry which is preliminary data.</text>
</comment>